<gene>
    <name evidence="2" type="ORF">BDW59DRAFT_166967</name>
</gene>
<dbReference type="InterPro" id="IPR032466">
    <property type="entry name" value="Metal_Hydrolase"/>
</dbReference>
<dbReference type="EMBL" id="JBFXLS010000117">
    <property type="protein sequence ID" value="KAL2815053.1"/>
    <property type="molecule type" value="Genomic_DNA"/>
</dbReference>
<dbReference type="PANTHER" id="PTHR35563">
    <property type="entry name" value="BARREL METAL-DEPENDENT HYDROLASE, PUTATIVE (AFU_ORTHOLOGUE AFUA_1G16240)-RELATED"/>
    <property type="match status" value="1"/>
</dbReference>
<dbReference type="Proteomes" id="UP001610335">
    <property type="component" value="Unassembled WGS sequence"/>
</dbReference>
<organism evidence="2 3">
    <name type="scientific">Aspergillus cavernicola</name>
    <dbReference type="NCBI Taxonomy" id="176166"/>
    <lineage>
        <taxon>Eukaryota</taxon>
        <taxon>Fungi</taxon>
        <taxon>Dikarya</taxon>
        <taxon>Ascomycota</taxon>
        <taxon>Pezizomycotina</taxon>
        <taxon>Eurotiomycetes</taxon>
        <taxon>Eurotiomycetidae</taxon>
        <taxon>Eurotiales</taxon>
        <taxon>Aspergillaceae</taxon>
        <taxon>Aspergillus</taxon>
        <taxon>Aspergillus subgen. Nidulantes</taxon>
    </lineage>
</organism>
<protein>
    <recommendedName>
        <fullName evidence="1">Amidohydrolase-related domain-containing protein</fullName>
    </recommendedName>
</protein>
<comment type="caution">
    <text evidence="2">The sequence shown here is derived from an EMBL/GenBank/DDBJ whole genome shotgun (WGS) entry which is preliminary data.</text>
</comment>
<dbReference type="SUPFAM" id="SSF51556">
    <property type="entry name" value="Metallo-dependent hydrolases"/>
    <property type="match status" value="1"/>
</dbReference>
<dbReference type="InterPro" id="IPR006680">
    <property type="entry name" value="Amidohydro-rel"/>
</dbReference>
<accession>A0ABR4HJZ7</accession>
<feature type="domain" description="Amidohydrolase-related" evidence="1">
    <location>
        <begin position="17"/>
        <end position="298"/>
    </location>
</feature>
<sequence length="316" mass="35660">MESLSELDISLPAGAWDSHVHVADEEKFPYHPLHPYRPKKADLDDLLAFQRSQGIAHSSLVAFSVYHNDNTCLLDSLRRLKGKGRAVACIDPQTVTDAELRELHDAGTRGIRLNFRTSSKRVDIATFAALLTQAADRIRPFGWVLQVYVSLDQVAQFASVVPRLGVPVVIDHIGHPEPSKGPPRLQEGYQEFMGLLSSGLVYTKLSGTYRFNDLPELDSYVQEILATAPDRVVWASDWPHSGGVLRNPGGDRNQIQEYRKIDDKGWIAQCKRWCWLVGGDRGNDLVRKIWVDNPRRLWQYGEDEQVATTSRIRPVL</sequence>
<keyword evidence="3" id="KW-1185">Reference proteome</keyword>
<evidence type="ECO:0000259" key="1">
    <source>
        <dbReference type="Pfam" id="PF04909"/>
    </source>
</evidence>
<evidence type="ECO:0000313" key="3">
    <source>
        <dbReference type="Proteomes" id="UP001610335"/>
    </source>
</evidence>
<proteinExistence type="predicted"/>
<evidence type="ECO:0000313" key="2">
    <source>
        <dbReference type="EMBL" id="KAL2815053.1"/>
    </source>
</evidence>
<name>A0ABR4HJZ7_9EURO</name>
<dbReference type="Pfam" id="PF04909">
    <property type="entry name" value="Amidohydro_2"/>
    <property type="match status" value="1"/>
</dbReference>
<dbReference type="PANTHER" id="PTHR35563:SF2">
    <property type="entry name" value="BARREL METAL-DEPENDENT HYDROLASE, PUTATIVE (AFU_ORTHOLOGUE AFUA_1G16240)-RELATED"/>
    <property type="match status" value="1"/>
</dbReference>
<reference evidence="2 3" key="1">
    <citation type="submission" date="2024-07" db="EMBL/GenBank/DDBJ databases">
        <title>Section-level genome sequencing and comparative genomics of Aspergillus sections Usti and Cavernicolus.</title>
        <authorList>
            <consortium name="Lawrence Berkeley National Laboratory"/>
            <person name="Nybo J.L."/>
            <person name="Vesth T.C."/>
            <person name="Theobald S."/>
            <person name="Frisvad J.C."/>
            <person name="Larsen T.O."/>
            <person name="Kjaerboelling I."/>
            <person name="Rothschild-Mancinelli K."/>
            <person name="Lyhne E.K."/>
            <person name="Kogle M.E."/>
            <person name="Barry K."/>
            <person name="Clum A."/>
            <person name="Na H."/>
            <person name="Ledsgaard L."/>
            <person name="Lin J."/>
            <person name="Lipzen A."/>
            <person name="Kuo A."/>
            <person name="Riley R."/>
            <person name="Mondo S."/>
            <person name="LaButti K."/>
            <person name="Haridas S."/>
            <person name="Pangalinan J."/>
            <person name="Salamov A.A."/>
            <person name="Simmons B.A."/>
            <person name="Magnuson J.K."/>
            <person name="Chen J."/>
            <person name="Drula E."/>
            <person name="Henrissat B."/>
            <person name="Wiebenga A."/>
            <person name="Lubbers R.J."/>
            <person name="Gomes A.C."/>
            <person name="Makela M.R."/>
            <person name="Stajich J."/>
            <person name="Grigoriev I.V."/>
            <person name="Mortensen U.H."/>
            <person name="De vries R.P."/>
            <person name="Baker S.E."/>
            <person name="Andersen M.R."/>
        </authorList>
    </citation>
    <scope>NUCLEOTIDE SEQUENCE [LARGE SCALE GENOMIC DNA]</scope>
    <source>
        <strain evidence="2 3">CBS 600.67</strain>
    </source>
</reference>
<dbReference type="Gene3D" id="3.20.20.140">
    <property type="entry name" value="Metal-dependent hydrolases"/>
    <property type="match status" value="1"/>
</dbReference>
<dbReference type="InterPro" id="IPR052358">
    <property type="entry name" value="Aro_Compnd_Degr_Hydrolases"/>
</dbReference>